<dbReference type="InterPro" id="IPR000485">
    <property type="entry name" value="AsnC-type_HTH_dom"/>
</dbReference>
<accession>A0A094YNH1</accession>
<dbReference type="Gene3D" id="3.30.70.920">
    <property type="match status" value="1"/>
</dbReference>
<dbReference type="SUPFAM" id="SSF54909">
    <property type="entry name" value="Dimeric alpha+beta barrel"/>
    <property type="match status" value="1"/>
</dbReference>
<dbReference type="GO" id="GO:0006355">
    <property type="term" value="P:regulation of DNA-templated transcription"/>
    <property type="evidence" value="ECO:0007669"/>
    <property type="project" value="UniProtKB-ARBA"/>
</dbReference>
<dbReference type="PANTHER" id="PTHR30154:SF34">
    <property type="entry name" value="TRANSCRIPTIONAL REGULATOR AZLB"/>
    <property type="match status" value="1"/>
</dbReference>
<evidence type="ECO:0000256" key="2">
    <source>
        <dbReference type="ARBA" id="ARBA00023125"/>
    </source>
</evidence>
<dbReference type="InterPro" id="IPR036388">
    <property type="entry name" value="WH-like_DNA-bd_sf"/>
</dbReference>
<gene>
    <name evidence="5" type="ORF">LptCag_2230</name>
</gene>
<comment type="caution">
    <text evidence="5">The sequence shown here is derived from an EMBL/GenBank/DDBJ whole genome shotgun (WGS) entry which is preliminary data.</text>
</comment>
<dbReference type="CDD" id="cd00090">
    <property type="entry name" value="HTH_ARSR"/>
    <property type="match status" value="1"/>
</dbReference>
<dbReference type="Pfam" id="PF01037">
    <property type="entry name" value="AsnC_trans_reg"/>
    <property type="match status" value="1"/>
</dbReference>
<organism evidence="5 6">
    <name type="scientific">Leptospirillum ferriphilum</name>
    <dbReference type="NCBI Taxonomy" id="178606"/>
    <lineage>
        <taxon>Bacteria</taxon>
        <taxon>Pseudomonadati</taxon>
        <taxon>Nitrospirota</taxon>
        <taxon>Nitrospiria</taxon>
        <taxon>Nitrospirales</taxon>
        <taxon>Nitrospiraceae</taxon>
        <taxon>Leptospirillum</taxon>
    </lineage>
</organism>
<reference evidence="5 6" key="1">
    <citation type="submission" date="2014-06" db="EMBL/GenBank/DDBJ databases">
        <title>Draft genome sequence of iron oxidizing acidophile Leptospirillum ferriphilum DSM14647.</title>
        <authorList>
            <person name="Cardenas J.P."/>
            <person name="Lazcano M."/>
            <person name="Ossandon F.J."/>
            <person name="Corbett M."/>
            <person name="Holmes D.S."/>
            <person name="Watkin E."/>
        </authorList>
    </citation>
    <scope>NUCLEOTIDE SEQUENCE [LARGE SCALE GENOMIC DNA]</scope>
    <source>
        <strain evidence="5 6">DSM 14647</strain>
    </source>
</reference>
<keyword evidence="2" id="KW-0238">DNA-binding</keyword>
<dbReference type="GO" id="GO:0005829">
    <property type="term" value="C:cytosol"/>
    <property type="evidence" value="ECO:0007669"/>
    <property type="project" value="TreeGrafter"/>
</dbReference>
<dbReference type="InterPro" id="IPR019888">
    <property type="entry name" value="Tscrpt_reg_AsnC-like"/>
</dbReference>
<dbReference type="SUPFAM" id="SSF46785">
    <property type="entry name" value="Winged helix' DNA-binding domain"/>
    <property type="match status" value="1"/>
</dbReference>
<name>A0A094YNH1_9BACT</name>
<dbReference type="InterPro" id="IPR036390">
    <property type="entry name" value="WH_DNA-bd_sf"/>
</dbReference>
<dbReference type="AlphaFoldDB" id="A0A094YNH1"/>
<evidence type="ECO:0000256" key="3">
    <source>
        <dbReference type="ARBA" id="ARBA00023163"/>
    </source>
</evidence>
<dbReference type="RefSeq" id="WP_036079644.1">
    <property type="nucleotide sequence ID" value="NZ_JBPKCJ010000002.1"/>
</dbReference>
<dbReference type="Proteomes" id="UP000029452">
    <property type="component" value="Unassembled WGS sequence"/>
</dbReference>
<dbReference type="GO" id="GO:0043565">
    <property type="term" value="F:sequence-specific DNA binding"/>
    <property type="evidence" value="ECO:0007669"/>
    <property type="project" value="InterPro"/>
</dbReference>
<dbReference type="InterPro" id="IPR019887">
    <property type="entry name" value="Tscrpt_reg_AsnC/Lrp_C"/>
</dbReference>
<evidence type="ECO:0000313" key="6">
    <source>
        <dbReference type="Proteomes" id="UP000029452"/>
    </source>
</evidence>
<dbReference type="PATRIC" id="fig|178606.4.peg.7"/>
<keyword evidence="1" id="KW-0805">Transcription regulation</keyword>
<dbReference type="InterPro" id="IPR011008">
    <property type="entry name" value="Dimeric_a/b-barrel"/>
</dbReference>
<dbReference type="PROSITE" id="PS50956">
    <property type="entry name" value="HTH_ASNC_2"/>
    <property type="match status" value="1"/>
</dbReference>
<evidence type="ECO:0000256" key="1">
    <source>
        <dbReference type="ARBA" id="ARBA00023015"/>
    </source>
</evidence>
<feature type="domain" description="HTH asnC-type" evidence="4">
    <location>
        <begin position="11"/>
        <end position="72"/>
    </location>
</feature>
<keyword evidence="3" id="KW-0804">Transcription</keyword>
<protein>
    <submittedName>
        <fullName evidence="5">Transcriptional regulator, AsnC family</fullName>
    </submittedName>
</protein>
<dbReference type="Pfam" id="PF13412">
    <property type="entry name" value="HTH_24"/>
    <property type="match status" value="1"/>
</dbReference>
<dbReference type="InterPro" id="IPR011991">
    <property type="entry name" value="ArsR-like_HTH"/>
</dbReference>
<dbReference type="Gene3D" id="1.10.10.10">
    <property type="entry name" value="Winged helix-like DNA-binding domain superfamily/Winged helix DNA-binding domain"/>
    <property type="match status" value="1"/>
</dbReference>
<dbReference type="SMART" id="SM00344">
    <property type="entry name" value="HTH_ASNC"/>
    <property type="match status" value="1"/>
</dbReference>
<proteinExistence type="predicted"/>
<evidence type="ECO:0000259" key="4">
    <source>
        <dbReference type="PROSITE" id="PS50956"/>
    </source>
</evidence>
<dbReference type="GO" id="GO:0043200">
    <property type="term" value="P:response to amino acid"/>
    <property type="evidence" value="ECO:0007669"/>
    <property type="project" value="TreeGrafter"/>
</dbReference>
<dbReference type="OrthoDB" id="8590699at2"/>
<dbReference type="EMBL" id="JPGK01000001">
    <property type="protein sequence ID" value="KGA94796.1"/>
    <property type="molecule type" value="Genomic_DNA"/>
</dbReference>
<evidence type="ECO:0000313" key="5">
    <source>
        <dbReference type="EMBL" id="KGA94796.1"/>
    </source>
</evidence>
<dbReference type="PRINTS" id="PR00033">
    <property type="entry name" value="HTHASNC"/>
</dbReference>
<sequence>MKSKKDSVAELDSCDRKILKELQRDAGLTNQELAERISLSPSPCLRRVQALEKSGVIRKRVALLDSEKLGLELTALIRISMDRHTPERFAGFEDQIRLYPEIQECYLITGQEADYLVKAVVRDMVHFQELLLERLTRIEGVTGVHSSFVLRRVVDSTELPVL</sequence>
<dbReference type="PANTHER" id="PTHR30154">
    <property type="entry name" value="LEUCINE-RESPONSIVE REGULATORY PROTEIN"/>
    <property type="match status" value="1"/>
</dbReference>